<evidence type="ECO:0000256" key="6">
    <source>
        <dbReference type="RuleBase" id="RU003631"/>
    </source>
</evidence>
<keyword evidence="2 5" id="KW-0689">Ribosomal protein</keyword>
<reference evidence="7 8" key="1">
    <citation type="submission" date="2017-09" db="EMBL/GenBank/DDBJ databases">
        <title>Depth-based differentiation of microbial function through sediment-hosted aquifers and enrichment of novel symbionts in the deep terrestrial subsurface.</title>
        <authorList>
            <person name="Probst A.J."/>
            <person name="Ladd B."/>
            <person name="Jarett J.K."/>
            <person name="Geller-Mcgrath D.E."/>
            <person name="Sieber C.M."/>
            <person name="Emerson J.B."/>
            <person name="Anantharaman K."/>
            <person name="Thomas B.C."/>
            <person name="Malmstrom R."/>
            <person name="Stieglmeier M."/>
            <person name="Klingl A."/>
            <person name="Woyke T."/>
            <person name="Ryan C.M."/>
            <person name="Banfield J.F."/>
        </authorList>
    </citation>
    <scope>NUCLEOTIDE SEQUENCE [LARGE SCALE GENOMIC DNA]</scope>
    <source>
        <strain evidence="7">CG22_combo_CG10-13_8_21_14_all_37_9</strain>
    </source>
</reference>
<evidence type="ECO:0000256" key="2">
    <source>
        <dbReference type="ARBA" id="ARBA00022980"/>
    </source>
</evidence>
<dbReference type="PANTHER" id="PTHR12534">
    <property type="entry name" value="30S RIBOSOMAL PROTEIN S2 PROKARYOTIC AND ORGANELLAR"/>
    <property type="match status" value="1"/>
</dbReference>
<dbReference type="CDD" id="cd01425">
    <property type="entry name" value="RPS2"/>
    <property type="match status" value="1"/>
</dbReference>
<sequence length="259" mass="28554">MSSLDSEQIKNDNSPLIKEMFKAGVHYGYSRERRHPSISDFIFGYKNKTAIIDIEKTIDQLTIVNDFVKDLAKAKKQILFVGNKPEARSPMERGAKSINQPYVTLRWIGGTLTNFKEISKRLNLLASWKEKGEKGELAVYTKKERLLISKEVEELEQIFGGITNLSKLPSALFVIDAKSEAIAIAEAKLMKIPVIAVANSDCSIDGLDYPLVANDASGSSINFFVHQIATAYKEGLTMVPEISPTATQTTPATSGPTVI</sequence>
<dbReference type="Pfam" id="PF00318">
    <property type="entry name" value="Ribosomal_S2"/>
    <property type="match status" value="1"/>
</dbReference>
<dbReference type="HAMAP" id="MF_00291_B">
    <property type="entry name" value="Ribosomal_uS2_B"/>
    <property type="match status" value="1"/>
</dbReference>
<dbReference type="AlphaFoldDB" id="A0A2H0BL23"/>
<keyword evidence="3 5" id="KW-0687">Ribonucleoprotein</keyword>
<dbReference type="InterPro" id="IPR001865">
    <property type="entry name" value="Ribosomal_uS2"/>
</dbReference>
<organism evidence="7 8">
    <name type="scientific">Candidatus Vogelbacteria bacterium CG22_combo_CG10-13_8_21_14_all_37_9</name>
    <dbReference type="NCBI Taxonomy" id="1975046"/>
    <lineage>
        <taxon>Bacteria</taxon>
        <taxon>Candidatus Vogeliibacteriota</taxon>
    </lineage>
</organism>
<dbReference type="PRINTS" id="PR00395">
    <property type="entry name" value="RIBOSOMALS2"/>
</dbReference>
<evidence type="ECO:0000313" key="8">
    <source>
        <dbReference type="Proteomes" id="UP000229334"/>
    </source>
</evidence>
<dbReference type="NCBIfam" id="TIGR01011">
    <property type="entry name" value="rpsB_bact"/>
    <property type="match status" value="1"/>
</dbReference>
<dbReference type="GO" id="GO:0006412">
    <property type="term" value="P:translation"/>
    <property type="evidence" value="ECO:0007669"/>
    <property type="project" value="UniProtKB-UniRule"/>
</dbReference>
<evidence type="ECO:0000256" key="3">
    <source>
        <dbReference type="ARBA" id="ARBA00023274"/>
    </source>
</evidence>
<dbReference type="Gene3D" id="3.40.50.10490">
    <property type="entry name" value="Glucose-6-phosphate isomerase like protein, domain 1"/>
    <property type="match status" value="1"/>
</dbReference>
<gene>
    <name evidence="5 7" type="primary">rpsB</name>
    <name evidence="7" type="ORF">COX02_00550</name>
</gene>
<comment type="similarity">
    <text evidence="1 5 6">Belongs to the universal ribosomal protein uS2 family.</text>
</comment>
<dbReference type="EMBL" id="PCSX01000011">
    <property type="protein sequence ID" value="PIP58372.1"/>
    <property type="molecule type" value="Genomic_DNA"/>
</dbReference>
<proteinExistence type="inferred from homology"/>
<dbReference type="PROSITE" id="PS00963">
    <property type="entry name" value="RIBOSOMAL_S2_2"/>
    <property type="match status" value="1"/>
</dbReference>
<evidence type="ECO:0000256" key="5">
    <source>
        <dbReference type="HAMAP-Rule" id="MF_00291"/>
    </source>
</evidence>
<dbReference type="InterPro" id="IPR005706">
    <property type="entry name" value="Ribosomal_uS2_bac/mit/plastid"/>
</dbReference>
<dbReference type="Proteomes" id="UP000229334">
    <property type="component" value="Unassembled WGS sequence"/>
</dbReference>
<accession>A0A2H0BL23</accession>
<name>A0A2H0BL23_9BACT</name>
<dbReference type="GO" id="GO:0022627">
    <property type="term" value="C:cytosolic small ribosomal subunit"/>
    <property type="evidence" value="ECO:0007669"/>
    <property type="project" value="TreeGrafter"/>
</dbReference>
<dbReference type="SUPFAM" id="SSF52313">
    <property type="entry name" value="Ribosomal protein S2"/>
    <property type="match status" value="1"/>
</dbReference>
<comment type="caution">
    <text evidence="7">The sequence shown here is derived from an EMBL/GenBank/DDBJ whole genome shotgun (WGS) entry which is preliminary data.</text>
</comment>
<dbReference type="InterPro" id="IPR018130">
    <property type="entry name" value="Ribosomal_uS2_CS"/>
</dbReference>
<dbReference type="PANTHER" id="PTHR12534:SF0">
    <property type="entry name" value="SMALL RIBOSOMAL SUBUNIT PROTEIN US2M"/>
    <property type="match status" value="1"/>
</dbReference>
<protein>
    <recommendedName>
        <fullName evidence="4 5">Small ribosomal subunit protein uS2</fullName>
    </recommendedName>
</protein>
<evidence type="ECO:0000256" key="1">
    <source>
        <dbReference type="ARBA" id="ARBA00006242"/>
    </source>
</evidence>
<evidence type="ECO:0000256" key="4">
    <source>
        <dbReference type="ARBA" id="ARBA00035256"/>
    </source>
</evidence>
<evidence type="ECO:0000313" key="7">
    <source>
        <dbReference type="EMBL" id="PIP58372.1"/>
    </source>
</evidence>
<dbReference type="Gene3D" id="1.10.287.610">
    <property type="entry name" value="Helix hairpin bin"/>
    <property type="match status" value="1"/>
</dbReference>
<dbReference type="InterPro" id="IPR023591">
    <property type="entry name" value="Ribosomal_uS2_flav_dom_sf"/>
</dbReference>
<dbReference type="GO" id="GO:0003735">
    <property type="term" value="F:structural constituent of ribosome"/>
    <property type="evidence" value="ECO:0007669"/>
    <property type="project" value="InterPro"/>
</dbReference>